<evidence type="ECO:0000256" key="4">
    <source>
        <dbReference type="SAM" id="SignalP"/>
    </source>
</evidence>
<dbReference type="Proteomes" id="UP000582659">
    <property type="component" value="Unassembled WGS sequence"/>
</dbReference>
<dbReference type="InterPro" id="IPR017943">
    <property type="entry name" value="Bactericidal_perm-incr_a/b_dom"/>
</dbReference>
<keyword evidence="8" id="KW-1185">Reference proteome</keyword>
<dbReference type="Gene3D" id="3.15.10.10">
    <property type="entry name" value="Bactericidal permeability-increasing protein, domain 1"/>
    <property type="match status" value="1"/>
</dbReference>
<dbReference type="SMART" id="SM00329">
    <property type="entry name" value="BPI2"/>
    <property type="match status" value="1"/>
</dbReference>
<dbReference type="PANTHER" id="PTHR10504:SF144">
    <property type="entry name" value="BPI1 DOMAIN-CONTAINING PROTEIN"/>
    <property type="match status" value="1"/>
</dbReference>
<feature type="signal peptide" evidence="4">
    <location>
        <begin position="1"/>
        <end position="23"/>
    </location>
</feature>
<dbReference type="AlphaFoldDB" id="A0A7I8XH72"/>
<evidence type="ECO:0000259" key="6">
    <source>
        <dbReference type="SMART" id="SM00329"/>
    </source>
</evidence>
<feature type="domain" description="Lipid-binding serum glycoprotein N-terminal" evidence="5">
    <location>
        <begin position="115"/>
        <end position="345"/>
    </location>
</feature>
<dbReference type="SUPFAM" id="SSF55394">
    <property type="entry name" value="Bactericidal permeability-increasing protein, BPI"/>
    <property type="match status" value="2"/>
</dbReference>
<dbReference type="Pfam" id="PF01273">
    <property type="entry name" value="LBP_BPI_CETP"/>
    <property type="match status" value="1"/>
</dbReference>
<proteinExistence type="inferred from homology"/>
<dbReference type="Proteomes" id="UP000659654">
    <property type="component" value="Unassembled WGS sequence"/>
</dbReference>
<dbReference type="Pfam" id="PF02886">
    <property type="entry name" value="LBP_BPI_CETP_C"/>
    <property type="match status" value="2"/>
</dbReference>
<dbReference type="EMBL" id="CAJFDI010000001">
    <property type="protein sequence ID" value="CAD5207824.1"/>
    <property type="molecule type" value="Genomic_DNA"/>
</dbReference>
<dbReference type="SMR" id="A0A7I8XH72"/>
<gene>
    <name evidence="7" type="ORF">BXYJ_LOCUS118</name>
</gene>
<evidence type="ECO:0000256" key="1">
    <source>
        <dbReference type="ARBA" id="ARBA00007292"/>
    </source>
</evidence>
<evidence type="ECO:0000313" key="8">
    <source>
        <dbReference type="Proteomes" id="UP000659654"/>
    </source>
</evidence>
<evidence type="ECO:0000256" key="3">
    <source>
        <dbReference type="SAM" id="MobiDB-lite"/>
    </source>
</evidence>
<sequence>MGTSRSRNLLLLFLFTLFSFAHSGFSSAPVYGPAVAPQAPISYNLQPQVYQPPFSPAGYGPALPQIVQPYGQGAALGQPALNGGANFVGSSVGVGGVTDSALAGGIPGGPGIRFRINKSGFRYAGEMVAPILSNQIRNARIPSIHQCLPQVDGCLRVDNIVISNYQCPERIQIRPSPPNQVLIVVKNANFQVTGNLAGRVTVLAPLALGGQFIASAQGISISVGLTVQRSPTGSLSIGIGSCHATVGYISLQIVNGGSLGALASNPTFSDKISRAMKKILPPRVCAQLPQILNEQVNGRLAAVPMNLPLTQIIDVAGGALKGLVGGDGEGKPKAECPAECKEGADAGVSGSHGEMTNQLSISSPPSDPPQGKGQSYGTVRGARTHKKKVALVAGQVVMRSRTARSTQSRPLRRASPRSPVLSPHIIQAVRTAKRQVDCSPCNGGGDSGGDTASFLTTFTKSLDMSKLNDLQLSLALQNTYATTQDFTVDLAGEFSPNGAGGTPFSPFPLNFPAPQGAPRMAEGLISDYTINSLLYWLHQKGFINIKVGPDTPKIGDILKTTCSDDEDEGLEDHGVELDDGTGTSDIALRKRIRAKRQDEEGGDGGSLADLGICVGDILPAIREKHPNQKLEILVKSSQAPSVVLSEGKAHVTLNIDAELYIQSSQEKVGTIAAEIVADIEASTNAGKLSGTATIGTLSLKDKEGTLGLPQDALDNLAGLGKDFAEKAINDALSKGISLDMPAGIGGLPVSFSNPDFRIVDHALYVAADLSVDPVGLAPLLASQGLNLTPDQCSTRGG</sequence>
<dbReference type="Gene3D" id="3.15.20.10">
    <property type="entry name" value="Bactericidal permeability-increasing protein, domain 2"/>
    <property type="match status" value="1"/>
</dbReference>
<dbReference type="EMBL" id="CAJFCV020000001">
    <property type="protein sequence ID" value="CAG9079350.1"/>
    <property type="molecule type" value="Genomic_DNA"/>
</dbReference>
<comment type="similarity">
    <text evidence="1">Belongs to the BPI/LBP/Plunc superfamily. BPI/LBP family.</text>
</comment>
<organism evidence="7 8">
    <name type="scientific">Bursaphelenchus xylophilus</name>
    <name type="common">Pinewood nematode worm</name>
    <name type="synonym">Aphelenchoides xylophilus</name>
    <dbReference type="NCBI Taxonomy" id="6326"/>
    <lineage>
        <taxon>Eukaryota</taxon>
        <taxon>Metazoa</taxon>
        <taxon>Ecdysozoa</taxon>
        <taxon>Nematoda</taxon>
        <taxon>Chromadorea</taxon>
        <taxon>Rhabditida</taxon>
        <taxon>Tylenchina</taxon>
        <taxon>Tylenchomorpha</taxon>
        <taxon>Aphelenchoidea</taxon>
        <taxon>Aphelenchoididae</taxon>
        <taxon>Bursaphelenchus</taxon>
    </lineage>
</organism>
<protein>
    <submittedName>
        <fullName evidence="7">(pine wood nematode) hypothetical protein</fullName>
    </submittedName>
</protein>
<evidence type="ECO:0000259" key="5">
    <source>
        <dbReference type="SMART" id="SM00328"/>
    </source>
</evidence>
<comment type="caution">
    <text evidence="7">The sequence shown here is derived from an EMBL/GenBank/DDBJ whole genome shotgun (WGS) entry which is preliminary data.</text>
</comment>
<accession>A0A7I8XH72</accession>
<dbReference type="GO" id="GO:0005615">
    <property type="term" value="C:extracellular space"/>
    <property type="evidence" value="ECO:0007669"/>
    <property type="project" value="TreeGrafter"/>
</dbReference>
<feature type="region of interest" description="Disordered" evidence="3">
    <location>
        <begin position="399"/>
        <end position="419"/>
    </location>
</feature>
<dbReference type="PANTHER" id="PTHR10504">
    <property type="entry name" value="BACTERICIDAL PERMEABILITY-INCREASING BPI PROTEIN-RELATED"/>
    <property type="match status" value="1"/>
</dbReference>
<feature type="region of interest" description="Disordered" evidence="3">
    <location>
        <begin position="342"/>
        <end position="381"/>
    </location>
</feature>
<keyword evidence="4" id="KW-0732">Signal</keyword>
<dbReference type="InterPro" id="IPR032942">
    <property type="entry name" value="BPI/LBP/Plunc"/>
</dbReference>
<evidence type="ECO:0000256" key="2">
    <source>
        <dbReference type="ARBA" id="ARBA00023157"/>
    </source>
</evidence>
<keyword evidence="2" id="KW-1015">Disulfide bond</keyword>
<reference evidence="7" key="1">
    <citation type="submission" date="2020-09" db="EMBL/GenBank/DDBJ databases">
        <authorList>
            <person name="Kikuchi T."/>
        </authorList>
    </citation>
    <scope>NUCLEOTIDE SEQUENCE</scope>
    <source>
        <strain evidence="7">Ka4C1</strain>
    </source>
</reference>
<dbReference type="SMART" id="SM00328">
    <property type="entry name" value="BPI1"/>
    <property type="match status" value="1"/>
</dbReference>
<dbReference type="GO" id="GO:0008289">
    <property type="term" value="F:lipid binding"/>
    <property type="evidence" value="ECO:0007669"/>
    <property type="project" value="InterPro"/>
</dbReference>
<feature type="domain" description="Lipid-binding serum glycoprotein C-terminal" evidence="6">
    <location>
        <begin position="515"/>
        <end position="767"/>
    </location>
</feature>
<dbReference type="OrthoDB" id="5874601at2759"/>
<evidence type="ECO:0000313" key="7">
    <source>
        <dbReference type="EMBL" id="CAD5207824.1"/>
    </source>
</evidence>
<feature type="chain" id="PRO_5036400120" evidence="4">
    <location>
        <begin position="24"/>
        <end position="797"/>
    </location>
</feature>
<dbReference type="InterPro" id="IPR017942">
    <property type="entry name" value="Lipid-bd_serum_glycop_N"/>
</dbReference>
<feature type="compositionally biased region" description="Polar residues" evidence="3">
    <location>
        <begin position="354"/>
        <end position="364"/>
    </location>
</feature>
<name>A0A7I8XH72_BURXY</name>
<dbReference type="InterPro" id="IPR001124">
    <property type="entry name" value="Lipid-bd_serum_glycop_C"/>
</dbReference>